<dbReference type="OrthoDB" id="2726318at2759"/>
<feature type="compositionally biased region" description="Gly residues" evidence="1">
    <location>
        <begin position="76"/>
        <end position="85"/>
    </location>
</feature>
<protein>
    <submittedName>
        <fullName evidence="2">Uncharacterized protein</fullName>
    </submittedName>
</protein>
<dbReference type="EMBL" id="KZ301985">
    <property type="protein sequence ID" value="PFH51677.1"/>
    <property type="molecule type" value="Genomic_DNA"/>
</dbReference>
<name>A0A2A9NTS6_9AGAR</name>
<feature type="compositionally biased region" description="Low complexity" evidence="1">
    <location>
        <begin position="60"/>
        <end position="75"/>
    </location>
</feature>
<feature type="compositionally biased region" description="Low complexity" evidence="1">
    <location>
        <begin position="33"/>
        <end position="46"/>
    </location>
</feature>
<sequence length="171" mass="16859">MNSPPDLGSPAYSTPSSESPPPEEVNFQAHPQGSAGQISSASSHISQLMSHVAATLGGTAAAAMAAAAAGVSGNNAGSGGAGAGAGSAASSVKRRQPHPAHGSSARDAKSRKRGDHGRAGGSGAAGGPGSNWDYGKDGPGGSRKDKDELVDVHVVDKLRRDLGDPFMEVNP</sequence>
<dbReference type="Proteomes" id="UP000242287">
    <property type="component" value="Unassembled WGS sequence"/>
</dbReference>
<keyword evidence="3" id="KW-1185">Reference proteome</keyword>
<feature type="region of interest" description="Disordered" evidence="1">
    <location>
        <begin position="1"/>
        <end position="46"/>
    </location>
</feature>
<evidence type="ECO:0000313" key="3">
    <source>
        <dbReference type="Proteomes" id="UP000242287"/>
    </source>
</evidence>
<proteinExistence type="predicted"/>
<gene>
    <name evidence="2" type="ORF">AMATHDRAFT_2783</name>
</gene>
<accession>A0A2A9NTS6</accession>
<dbReference type="AlphaFoldDB" id="A0A2A9NTS6"/>
<reference evidence="2 3" key="1">
    <citation type="submission" date="2014-02" db="EMBL/GenBank/DDBJ databases">
        <title>Transposable element dynamics among asymbiotic and ectomycorrhizal Amanita fungi.</title>
        <authorList>
            <consortium name="DOE Joint Genome Institute"/>
            <person name="Hess J."/>
            <person name="Skrede I."/>
            <person name="Wolfe B."/>
            <person name="LaButti K."/>
            <person name="Ohm R.A."/>
            <person name="Grigoriev I.V."/>
            <person name="Pringle A."/>
        </authorList>
    </citation>
    <scope>NUCLEOTIDE SEQUENCE [LARGE SCALE GENOMIC DNA]</scope>
    <source>
        <strain evidence="2 3">SKay4041</strain>
    </source>
</reference>
<feature type="compositionally biased region" description="Gly residues" evidence="1">
    <location>
        <begin position="119"/>
        <end position="129"/>
    </location>
</feature>
<evidence type="ECO:0000256" key="1">
    <source>
        <dbReference type="SAM" id="MobiDB-lite"/>
    </source>
</evidence>
<feature type="region of interest" description="Disordered" evidence="1">
    <location>
        <begin position="60"/>
        <end position="149"/>
    </location>
</feature>
<evidence type="ECO:0000313" key="2">
    <source>
        <dbReference type="EMBL" id="PFH51677.1"/>
    </source>
</evidence>
<organism evidence="2 3">
    <name type="scientific">Amanita thiersii Skay4041</name>
    <dbReference type="NCBI Taxonomy" id="703135"/>
    <lineage>
        <taxon>Eukaryota</taxon>
        <taxon>Fungi</taxon>
        <taxon>Dikarya</taxon>
        <taxon>Basidiomycota</taxon>
        <taxon>Agaricomycotina</taxon>
        <taxon>Agaricomycetes</taxon>
        <taxon>Agaricomycetidae</taxon>
        <taxon>Agaricales</taxon>
        <taxon>Pluteineae</taxon>
        <taxon>Amanitaceae</taxon>
        <taxon>Amanita</taxon>
    </lineage>
</organism>